<dbReference type="EMBL" id="CP090171">
    <property type="protein sequence ID" value="UJO21984.1"/>
    <property type="molecule type" value="Genomic_DNA"/>
</dbReference>
<evidence type="ECO:0000313" key="1">
    <source>
        <dbReference type="EMBL" id="UJO21984.1"/>
    </source>
</evidence>
<protein>
    <submittedName>
        <fullName evidence="1">Uncharacterized protein</fullName>
    </submittedName>
</protein>
<name>A0A9Q8UTI7_PASFU</name>
<organism evidence="1 2">
    <name type="scientific">Passalora fulva</name>
    <name type="common">Tomato leaf mold</name>
    <name type="synonym">Cladosporium fulvum</name>
    <dbReference type="NCBI Taxonomy" id="5499"/>
    <lineage>
        <taxon>Eukaryota</taxon>
        <taxon>Fungi</taxon>
        <taxon>Dikarya</taxon>
        <taxon>Ascomycota</taxon>
        <taxon>Pezizomycotina</taxon>
        <taxon>Dothideomycetes</taxon>
        <taxon>Dothideomycetidae</taxon>
        <taxon>Mycosphaerellales</taxon>
        <taxon>Mycosphaerellaceae</taxon>
        <taxon>Fulvia</taxon>
    </lineage>
</organism>
<dbReference type="AlphaFoldDB" id="A0A9Q8UTI7"/>
<accession>A0A9Q8UTI7</accession>
<sequence>MASPGLPLITTLPAELSMLSLQSIRDIALTVQRPGMASTESATVSKLLALPAELGNAIYRYTLCDDNNITLTRYNYKLPALLHACTRTRKEASATYDIENTFDIDTPGFDPTVMLRFERDAQQLVDLDDITYYTGSDASSGYYWDNLRRWLKAFLTARRLVSRIVKRGRGAPTPSRQRRSRL</sequence>
<dbReference type="Proteomes" id="UP000756132">
    <property type="component" value="Chromosome 9"/>
</dbReference>
<reference evidence="1" key="2">
    <citation type="journal article" date="2022" name="Microb. Genom.">
        <title>A chromosome-scale genome assembly of the tomato pathogen Cladosporium fulvum reveals a compartmentalized genome architecture and the presence of a dispensable chromosome.</title>
        <authorList>
            <person name="Zaccaron A.Z."/>
            <person name="Chen L.H."/>
            <person name="Samaras A."/>
            <person name="Stergiopoulos I."/>
        </authorList>
    </citation>
    <scope>NUCLEOTIDE SEQUENCE</scope>
    <source>
        <strain evidence="1">Race5_Kim</strain>
    </source>
</reference>
<proteinExistence type="predicted"/>
<dbReference type="RefSeq" id="XP_047766350.1">
    <property type="nucleotide sequence ID" value="XM_047908105.1"/>
</dbReference>
<dbReference type="KEGG" id="ffu:CLAFUR5_08957"/>
<dbReference type="OrthoDB" id="62952at2759"/>
<evidence type="ECO:0000313" key="2">
    <source>
        <dbReference type="Proteomes" id="UP000756132"/>
    </source>
</evidence>
<dbReference type="GeneID" id="71988835"/>
<reference evidence="1" key="1">
    <citation type="submission" date="2021-12" db="EMBL/GenBank/DDBJ databases">
        <authorList>
            <person name="Zaccaron A."/>
            <person name="Stergiopoulos I."/>
        </authorList>
    </citation>
    <scope>NUCLEOTIDE SEQUENCE</scope>
    <source>
        <strain evidence="1">Race5_Kim</strain>
    </source>
</reference>
<gene>
    <name evidence="1" type="ORF">CLAFUR5_08957</name>
</gene>
<keyword evidence="2" id="KW-1185">Reference proteome</keyword>